<protein>
    <submittedName>
        <fullName evidence="1">Uncharacterized protein</fullName>
    </submittedName>
</protein>
<dbReference type="EMBL" id="BARU01031520">
    <property type="protein sequence ID" value="GAH75167.1"/>
    <property type="molecule type" value="Genomic_DNA"/>
</dbReference>
<organism evidence="1">
    <name type="scientific">marine sediment metagenome</name>
    <dbReference type="NCBI Taxonomy" id="412755"/>
    <lineage>
        <taxon>unclassified sequences</taxon>
        <taxon>metagenomes</taxon>
        <taxon>ecological metagenomes</taxon>
    </lineage>
</organism>
<proteinExistence type="predicted"/>
<comment type="caution">
    <text evidence="1">The sequence shown here is derived from an EMBL/GenBank/DDBJ whole genome shotgun (WGS) entry which is preliminary data.</text>
</comment>
<gene>
    <name evidence="1" type="ORF">S03H2_49844</name>
</gene>
<sequence>MSHKANRLGEEIDHMPAKVKRKRGGQLGNQNARKHGFYSKVLDEAEQLDFELAAGVEGIDDEIALLRVKIKSILENDPENIKLIMQATNILAGLVKTRYNIAKEQKKGLKEAIGNVLRDVALPLGIGI</sequence>
<dbReference type="AlphaFoldDB" id="X1I0D2"/>
<feature type="non-terminal residue" evidence="1">
    <location>
        <position position="128"/>
    </location>
</feature>
<name>X1I0D2_9ZZZZ</name>
<evidence type="ECO:0000313" key="1">
    <source>
        <dbReference type="EMBL" id="GAH75167.1"/>
    </source>
</evidence>
<accession>X1I0D2</accession>
<reference evidence="1" key="1">
    <citation type="journal article" date="2014" name="Front. Microbiol.">
        <title>High frequency of phylogenetically diverse reductive dehalogenase-homologous genes in deep subseafloor sedimentary metagenomes.</title>
        <authorList>
            <person name="Kawai M."/>
            <person name="Futagami T."/>
            <person name="Toyoda A."/>
            <person name="Takaki Y."/>
            <person name="Nishi S."/>
            <person name="Hori S."/>
            <person name="Arai W."/>
            <person name="Tsubouchi T."/>
            <person name="Morono Y."/>
            <person name="Uchiyama I."/>
            <person name="Ito T."/>
            <person name="Fujiyama A."/>
            <person name="Inagaki F."/>
            <person name="Takami H."/>
        </authorList>
    </citation>
    <scope>NUCLEOTIDE SEQUENCE</scope>
    <source>
        <strain evidence="1">Expedition CK06-06</strain>
    </source>
</reference>